<protein>
    <recommendedName>
        <fullName evidence="5">BED-type domain-containing protein</fullName>
    </recommendedName>
</protein>
<evidence type="ECO:0000256" key="3">
    <source>
        <dbReference type="ARBA" id="ARBA00022833"/>
    </source>
</evidence>
<dbReference type="Proteomes" id="UP000323506">
    <property type="component" value="Chromosome A12"/>
</dbReference>
<evidence type="ECO:0000256" key="4">
    <source>
        <dbReference type="PROSITE-ProRule" id="PRU00027"/>
    </source>
</evidence>
<reference evidence="6 7" key="1">
    <citation type="submission" date="2019-06" db="EMBL/GenBank/DDBJ databases">
        <title>WGS assembly of Gossypium darwinii.</title>
        <authorList>
            <person name="Chen Z.J."/>
            <person name="Sreedasyam A."/>
            <person name="Ando A."/>
            <person name="Song Q."/>
            <person name="De L."/>
            <person name="Hulse-Kemp A."/>
            <person name="Ding M."/>
            <person name="Ye W."/>
            <person name="Kirkbride R."/>
            <person name="Jenkins J."/>
            <person name="Plott C."/>
            <person name="Lovell J."/>
            <person name="Lin Y.-M."/>
            <person name="Vaughn R."/>
            <person name="Liu B."/>
            <person name="Li W."/>
            <person name="Simpson S."/>
            <person name="Scheffler B."/>
            <person name="Saski C."/>
            <person name="Grover C."/>
            <person name="Hu G."/>
            <person name="Conover J."/>
            <person name="Carlson J."/>
            <person name="Shu S."/>
            <person name="Boston L."/>
            <person name="Williams M."/>
            <person name="Peterson D."/>
            <person name="Mcgee K."/>
            <person name="Jones D."/>
            <person name="Wendel J."/>
            <person name="Stelly D."/>
            <person name="Grimwood J."/>
            <person name="Schmutz J."/>
        </authorList>
    </citation>
    <scope>NUCLEOTIDE SEQUENCE [LARGE SCALE GENOMIC DNA]</scope>
    <source>
        <strain evidence="6">1808015.09</strain>
    </source>
</reference>
<dbReference type="Pfam" id="PF02892">
    <property type="entry name" value="zf-BED"/>
    <property type="match status" value="1"/>
</dbReference>
<keyword evidence="3" id="KW-0862">Zinc</keyword>
<dbReference type="InterPro" id="IPR036236">
    <property type="entry name" value="Znf_C2H2_sf"/>
</dbReference>
<evidence type="ECO:0000259" key="5">
    <source>
        <dbReference type="PROSITE" id="PS50808"/>
    </source>
</evidence>
<keyword evidence="1" id="KW-0479">Metal-binding</keyword>
<keyword evidence="2 4" id="KW-0863">Zinc-finger</keyword>
<evidence type="ECO:0000313" key="7">
    <source>
        <dbReference type="Proteomes" id="UP000323506"/>
    </source>
</evidence>
<evidence type="ECO:0000313" key="6">
    <source>
        <dbReference type="EMBL" id="TYG88992.1"/>
    </source>
</evidence>
<dbReference type="SMART" id="SM00614">
    <property type="entry name" value="ZnF_BED"/>
    <property type="match status" value="1"/>
</dbReference>
<keyword evidence="7" id="KW-1185">Reference proteome</keyword>
<evidence type="ECO:0000256" key="2">
    <source>
        <dbReference type="ARBA" id="ARBA00022771"/>
    </source>
</evidence>
<proteinExistence type="predicted"/>
<dbReference type="SUPFAM" id="SSF57667">
    <property type="entry name" value="beta-beta-alpha zinc fingers"/>
    <property type="match status" value="1"/>
</dbReference>
<evidence type="ECO:0000256" key="1">
    <source>
        <dbReference type="ARBA" id="ARBA00022723"/>
    </source>
</evidence>
<dbReference type="GO" id="GO:0003677">
    <property type="term" value="F:DNA binding"/>
    <property type="evidence" value="ECO:0007669"/>
    <property type="project" value="InterPro"/>
</dbReference>
<feature type="domain" description="BED-type" evidence="5">
    <location>
        <begin position="26"/>
        <end position="73"/>
    </location>
</feature>
<name>A0A5D2E6R3_GOSDA</name>
<accession>A0A5D2E6R3</accession>
<dbReference type="GO" id="GO:0008270">
    <property type="term" value="F:zinc ion binding"/>
    <property type="evidence" value="ECO:0007669"/>
    <property type="project" value="UniProtKB-KW"/>
</dbReference>
<dbReference type="EMBL" id="CM017699">
    <property type="protein sequence ID" value="TYG88992.1"/>
    <property type="molecule type" value="Genomic_DNA"/>
</dbReference>
<sequence>MFFSKDNQTTTKGSVRRKITPKVVGWNHFTKYITEEGEKRTRCNDCYVTYNMESTSSSTTNLNNHLKTCLKRP</sequence>
<gene>
    <name evidence="6" type="ORF">ES288_A12G065300v1</name>
</gene>
<dbReference type="AlphaFoldDB" id="A0A5D2E6R3"/>
<dbReference type="InterPro" id="IPR003656">
    <property type="entry name" value="Znf_BED"/>
</dbReference>
<organism evidence="6 7">
    <name type="scientific">Gossypium darwinii</name>
    <name type="common">Darwin's cotton</name>
    <name type="synonym">Gossypium barbadense var. darwinii</name>
    <dbReference type="NCBI Taxonomy" id="34276"/>
    <lineage>
        <taxon>Eukaryota</taxon>
        <taxon>Viridiplantae</taxon>
        <taxon>Streptophyta</taxon>
        <taxon>Embryophyta</taxon>
        <taxon>Tracheophyta</taxon>
        <taxon>Spermatophyta</taxon>
        <taxon>Magnoliopsida</taxon>
        <taxon>eudicotyledons</taxon>
        <taxon>Gunneridae</taxon>
        <taxon>Pentapetalae</taxon>
        <taxon>rosids</taxon>
        <taxon>malvids</taxon>
        <taxon>Malvales</taxon>
        <taxon>Malvaceae</taxon>
        <taxon>Malvoideae</taxon>
        <taxon>Gossypium</taxon>
    </lineage>
</organism>
<dbReference type="PROSITE" id="PS50808">
    <property type="entry name" value="ZF_BED"/>
    <property type="match status" value="1"/>
</dbReference>